<comment type="caution">
    <text evidence="1">The sequence shown here is derived from an EMBL/GenBank/DDBJ whole genome shotgun (WGS) entry which is preliminary data.</text>
</comment>
<dbReference type="EMBL" id="SNRW01029119">
    <property type="protein sequence ID" value="KAA6358961.1"/>
    <property type="molecule type" value="Genomic_DNA"/>
</dbReference>
<dbReference type="Proteomes" id="UP000324800">
    <property type="component" value="Unassembled WGS sequence"/>
</dbReference>
<accession>A0A5J4TNG9</accession>
<proteinExistence type="predicted"/>
<sequence length="85" mass="10119">MTNLALASIRDCRFPNTFKDSVPINMELFKRINGNSNICNHWFKDRHFDQFISYFPIFFTNIMKPIFGTTFGVHPMNLIFYSFLK</sequence>
<organism evidence="1 2">
    <name type="scientific">Streblomastix strix</name>
    <dbReference type="NCBI Taxonomy" id="222440"/>
    <lineage>
        <taxon>Eukaryota</taxon>
        <taxon>Metamonada</taxon>
        <taxon>Preaxostyla</taxon>
        <taxon>Oxymonadida</taxon>
        <taxon>Streblomastigidae</taxon>
        <taxon>Streblomastix</taxon>
    </lineage>
</organism>
<name>A0A5J4TNG9_9EUKA</name>
<protein>
    <submittedName>
        <fullName evidence="1">Uncharacterized protein</fullName>
    </submittedName>
</protein>
<gene>
    <name evidence="1" type="ORF">EZS28_045513</name>
</gene>
<dbReference type="AlphaFoldDB" id="A0A5J4TNG9"/>
<evidence type="ECO:0000313" key="2">
    <source>
        <dbReference type="Proteomes" id="UP000324800"/>
    </source>
</evidence>
<reference evidence="1 2" key="1">
    <citation type="submission" date="2019-03" db="EMBL/GenBank/DDBJ databases">
        <title>Single cell metagenomics reveals metabolic interactions within the superorganism composed of flagellate Streblomastix strix and complex community of Bacteroidetes bacteria on its surface.</title>
        <authorList>
            <person name="Treitli S.C."/>
            <person name="Kolisko M."/>
            <person name="Husnik F."/>
            <person name="Keeling P."/>
            <person name="Hampl V."/>
        </authorList>
    </citation>
    <scope>NUCLEOTIDE SEQUENCE [LARGE SCALE GENOMIC DNA]</scope>
    <source>
        <strain evidence="1">ST1C</strain>
    </source>
</reference>
<evidence type="ECO:0000313" key="1">
    <source>
        <dbReference type="EMBL" id="KAA6358961.1"/>
    </source>
</evidence>